<keyword evidence="3 7" id="KW-0812">Transmembrane</keyword>
<dbReference type="PANTHER" id="PTHR39087:SF2">
    <property type="entry name" value="UPF0104 MEMBRANE PROTEIN MJ1595"/>
    <property type="match status" value="1"/>
</dbReference>
<dbReference type="NCBIfam" id="TIGR00374">
    <property type="entry name" value="flippase-like domain"/>
    <property type="match status" value="1"/>
</dbReference>
<feature type="transmembrane region" description="Helical" evidence="7">
    <location>
        <begin position="322"/>
        <end position="347"/>
    </location>
</feature>
<feature type="transmembrane region" description="Helical" evidence="7">
    <location>
        <begin position="147"/>
        <end position="171"/>
    </location>
</feature>
<protein>
    <recommendedName>
        <fullName evidence="10">Integral membrane protein</fullName>
    </recommendedName>
</protein>
<evidence type="ECO:0000256" key="6">
    <source>
        <dbReference type="SAM" id="MobiDB-lite"/>
    </source>
</evidence>
<feature type="transmembrane region" description="Helical" evidence="7">
    <location>
        <begin position="72"/>
        <end position="93"/>
    </location>
</feature>
<keyword evidence="9" id="KW-1185">Reference proteome</keyword>
<evidence type="ECO:0008006" key="10">
    <source>
        <dbReference type="Google" id="ProtNLM"/>
    </source>
</evidence>
<evidence type="ECO:0000256" key="4">
    <source>
        <dbReference type="ARBA" id="ARBA00022989"/>
    </source>
</evidence>
<proteinExistence type="predicted"/>
<reference evidence="9" key="1">
    <citation type="submission" date="2018-02" db="EMBL/GenBank/DDBJ databases">
        <authorList>
            <person name="Seth-Smith MB H."/>
            <person name="Seth-Smith H."/>
        </authorList>
    </citation>
    <scope>NUCLEOTIDE SEQUENCE [LARGE SCALE GENOMIC DNA]</scope>
</reference>
<evidence type="ECO:0000256" key="1">
    <source>
        <dbReference type="ARBA" id="ARBA00004651"/>
    </source>
</evidence>
<feature type="transmembrane region" description="Helical" evidence="7">
    <location>
        <begin position="183"/>
        <end position="210"/>
    </location>
</feature>
<feature type="transmembrane region" description="Helical" evidence="7">
    <location>
        <begin position="289"/>
        <end position="310"/>
    </location>
</feature>
<feature type="region of interest" description="Disordered" evidence="6">
    <location>
        <begin position="419"/>
        <end position="445"/>
    </location>
</feature>
<keyword evidence="4 7" id="KW-1133">Transmembrane helix</keyword>
<evidence type="ECO:0000256" key="2">
    <source>
        <dbReference type="ARBA" id="ARBA00022475"/>
    </source>
</evidence>
<keyword evidence="2" id="KW-1003">Cell membrane</keyword>
<evidence type="ECO:0000256" key="5">
    <source>
        <dbReference type="ARBA" id="ARBA00023136"/>
    </source>
</evidence>
<comment type="subcellular location">
    <subcellularLocation>
        <location evidence="1">Cell membrane</location>
        <topology evidence="1">Multi-pass membrane protein</topology>
    </subcellularLocation>
</comment>
<dbReference type="KEGG" id="mbai:MB901379_00353"/>
<dbReference type="Pfam" id="PF03706">
    <property type="entry name" value="LPG_synthase_TM"/>
    <property type="match status" value="1"/>
</dbReference>
<feature type="transmembrane region" description="Helical" evidence="7">
    <location>
        <begin position="367"/>
        <end position="388"/>
    </location>
</feature>
<dbReference type="EMBL" id="LR130759">
    <property type="protein sequence ID" value="VDM86827.1"/>
    <property type="molecule type" value="Genomic_DNA"/>
</dbReference>
<evidence type="ECO:0000256" key="7">
    <source>
        <dbReference type="SAM" id="Phobius"/>
    </source>
</evidence>
<dbReference type="Proteomes" id="UP000269998">
    <property type="component" value="Chromosome"/>
</dbReference>
<evidence type="ECO:0000313" key="8">
    <source>
        <dbReference type="EMBL" id="VDM86827.1"/>
    </source>
</evidence>
<organism evidence="8 9">
    <name type="scientific">Mycobacterium basiliense</name>
    <dbReference type="NCBI Taxonomy" id="2094119"/>
    <lineage>
        <taxon>Bacteria</taxon>
        <taxon>Bacillati</taxon>
        <taxon>Actinomycetota</taxon>
        <taxon>Actinomycetes</taxon>
        <taxon>Mycobacteriales</taxon>
        <taxon>Mycobacteriaceae</taxon>
        <taxon>Mycobacterium</taxon>
    </lineage>
</organism>
<accession>A0A3S4DQL0</accession>
<feature type="transmembrane region" description="Helical" evidence="7">
    <location>
        <begin position="217"/>
        <end position="237"/>
    </location>
</feature>
<sequence>MIAGTIRSRPQNEPDTVRDVRRSLHQVHGYPYSVSYDASVRKPRQRVGVLTRKRVGPAAACGGDPPRGKYWWIRWVVLGIVSIVLAVEVALGWDQLAKAWMSMYQAKWWWLLAAMGAAAASMHSFAQIQRTLLKSAGVHVKQLRSEAAFYAANSLSTTLPGGPVLSATFLLRQQRIWGASTVVASWQLVMSGVLQAVGLALLGLGGAFFLGAKNNPFSLLFTLGGFLALLLLAQAVASRPELLEGIGCRVLSWVNSIRGREAETGLEKWRQILIQLESVSLSRRDLGVAFSWSLLNWIADVACLGFAAYAAGDHASVAGLTVAYAAARAVGTIPLMPGGLLVVEAVLVPGLVSSGMALPNAISAMLIYRLISWLFIAAIGWVVFFFVFRTEKTAGSDTDDPPTDPGLGRVINVPADFYDDPVDTALQGPLPPPEYGAQSDCGQSR</sequence>
<feature type="transmembrane region" description="Helical" evidence="7">
    <location>
        <begin position="108"/>
        <end position="126"/>
    </location>
</feature>
<keyword evidence="5 7" id="KW-0472">Membrane</keyword>
<dbReference type="AlphaFoldDB" id="A0A3S4DQL0"/>
<name>A0A3S4DQL0_9MYCO</name>
<gene>
    <name evidence="8" type="ORF">MB901379_00353</name>
</gene>
<dbReference type="InterPro" id="IPR022791">
    <property type="entry name" value="L-PG_synthase/AglD"/>
</dbReference>
<dbReference type="PANTHER" id="PTHR39087">
    <property type="entry name" value="UPF0104 MEMBRANE PROTEIN MJ1595"/>
    <property type="match status" value="1"/>
</dbReference>
<dbReference type="GO" id="GO:0005886">
    <property type="term" value="C:plasma membrane"/>
    <property type="evidence" value="ECO:0007669"/>
    <property type="project" value="UniProtKB-SubCell"/>
</dbReference>
<evidence type="ECO:0000313" key="9">
    <source>
        <dbReference type="Proteomes" id="UP000269998"/>
    </source>
</evidence>
<evidence type="ECO:0000256" key="3">
    <source>
        <dbReference type="ARBA" id="ARBA00022692"/>
    </source>
</evidence>